<feature type="domain" description="Amidohydrolase-related" evidence="3">
    <location>
        <begin position="60"/>
        <end position="436"/>
    </location>
</feature>
<protein>
    <submittedName>
        <fullName evidence="4">Amidohydrolase family protein</fullName>
    </submittedName>
</protein>
<evidence type="ECO:0000256" key="2">
    <source>
        <dbReference type="ARBA" id="ARBA00022801"/>
    </source>
</evidence>
<dbReference type="Pfam" id="PF01979">
    <property type="entry name" value="Amidohydro_1"/>
    <property type="match status" value="1"/>
</dbReference>
<sequence>MEPHKVDTLIRNAYIVTIDEGRRVFTNGYMAIDSGKIVAVGPDPDCDYIGADTVDAGDNVLLPGFANAHNHLVQSCFRGYNDDRWPVLDIPAAVRSLIKQLFLISDRMDEERTYKIVRMHALEMLKLGYTATHDEHFTNIRKDSVDGSWAAIRDSGMRGYLCRCIANSQSVPEAGREAVEDGLVELERLAAAHASERIHVAGGFLNFNFLADPEDMRRIRHGCDALGIPFGVDMTDNSRGAALKARGFEGGQVEYYRQYDLLHTPVYAGKAVNVHPHEFDILAKHDCRTSLVPVLRFFDGTGIPVHEFLSRDMLPAIGTDAPLVSDSQNPFEIMRLMIFAQNIAVKANIAGGGERPSKEHWLTAEKCLEMATLGGARTLFLDDVSGSLEVGKDADCILVDLNRVEAQPTHDNLRTLGALVWGGQATQIDKVWVAGDKLVDGGRSTVWDEETVIREANDVLLEIAAETGFHDMLPARVPQQTFRGWTYY</sequence>
<dbReference type="SUPFAM" id="SSF51338">
    <property type="entry name" value="Composite domain of metallo-dependent hydrolases"/>
    <property type="match status" value="1"/>
</dbReference>
<dbReference type="Proteomes" id="UP001596303">
    <property type="component" value="Unassembled WGS sequence"/>
</dbReference>
<reference evidence="5" key="1">
    <citation type="journal article" date="2019" name="Int. J. Syst. Evol. Microbiol.">
        <title>The Global Catalogue of Microorganisms (GCM) 10K type strain sequencing project: providing services to taxonomists for standard genome sequencing and annotation.</title>
        <authorList>
            <consortium name="The Broad Institute Genomics Platform"/>
            <consortium name="The Broad Institute Genome Sequencing Center for Infectious Disease"/>
            <person name="Wu L."/>
            <person name="Ma J."/>
        </authorList>
    </citation>
    <scope>NUCLEOTIDE SEQUENCE [LARGE SCALE GENOMIC DNA]</scope>
    <source>
        <strain evidence="5">CGMCC-1.15741</strain>
    </source>
</reference>
<evidence type="ECO:0000259" key="3">
    <source>
        <dbReference type="Pfam" id="PF01979"/>
    </source>
</evidence>
<dbReference type="SUPFAM" id="SSF51556">
    <property type="entry name" value="Metallo-dependent hydrolases"/>
    <property type="match status" value="1"/>
</dbReference>
<dbReference type="Gene3D" id="2.30.40.10">
    <property type="entry name" value="Urease, subunit C, domain 1"/>
    <property type="match status" value="1"/>
</dbReference>
<keyword evidence="5" id="KW-1185">Reference proteome</keyword>
<name>A0ABW1SFV4_9PROT</name>
<dbReference type="EMBL" id="JBHSSW010000066">
    <property type="protein sequence ID" value="MFC6200178.1"/>
    <property type="molecule type" value="Genomic_DNA"/>
</dbReference>
<keyword evidence="2" id="KW-0378">Hydrolase</keyword>
<proteinExistence type="inferred from homology"/>
<dbReference type="InterPro" id="IPR011059">
    <property type="entry name" value="Metal-dep_hydrolase_composite"/>
</dbReference>
<evidence type="ECO:0000256" key="1">
    <source>
        <dbReference type="ARBA" id="ARBA00006745"/>
    </source>
</evidence>
<dbReference type="Gene3D" id="3.20.20.140">
    <property type="entry name" value="Metal-dependent hydrolases"/>
    <property type="match status" value="1"/>
</dbReference>
<accession>A0ABW1SFV4</accession>
<dbReference type="PANTHER" id="PTHR43794">
    <property type="entry name" value="AMINOHYDROLASE SSNA-RELATED"/>
    <property type="match status" value="1"/>
</dbReference>
<evidence type="ECO:0000313" key="5">
    <source>
        <dbReference type="Proteomes" id="UP001596303"/>
    </source>
</evidence>
<dbReference type="RefSeq" id="WP_377382234.1">
    <property type="nucleotide sequence ID" value="NZ_JBHSSW010000066.1"/>
</dbReference>
<gene>
    <name evidence="4" type="ORF">ACFQDM_19055</name>
</gene>
<dbReference type="PANTHER" id="PTHR43794:SF11">
    <property type="entry name" value="AMIDOHYDROLASE-RELATED DOMAIN-CONTAINING PROTEIN"/>
    <property type="match status" value="1"/>
</dbReference>
<dbReference type="InterPro" id="IPR050287">
    <property type="entry name" value="MTA/SAH_deaminase"/>
</dbReference>
<organism evidence="4 5">
    <name type="scientific">Ponticaulis profundi</name>
    <dbReference type="NCBI Taxonomy" id="2665222"/>
    <lineage>
        <taxon>Bacteria</taxon>
        <taxon>Pseudomonadati</taxon>
        <taxon>Pseudomonadota</taxon>
        <taxon>Alphaproteobacteria</taxon>
        <taxon>Hyphomonadales</taxon>
        <taxon>Hyphomonadaceae</taxon>
        <taxon>Ponticaulis</taxon>
    </lineage>
</organism>
<dbReference type="InterPro" id="IPR006680">
    <property type="entry name" value="Amidohydro-rel"/>
</dbReference>
<comment type="caution">
    <text evidence="4">The sequence shown here is derived from an EMBL/GenBank/DDBJ whole genome shotgun (WGS) entry which is preliminary data.</text>
</comment>
<comment type="similarity">
    <text evidence="1">Belongs to the metallo-dependent hydrolases superfamily. ATZ/TRZ family.</text>
</comment>
<evidence type="ECO:0000313" key="4">
    <source>
        <dbReference type="EMBL" id="MFC6200178.1"/>
    </source>
</evidence>
<dbReference type="InterPro" id="IPR032466">
    <property type="entry name" value="Metal_Hydrolase"/>
</dbReference>